<proteinExistence type="predicted"/>
<protein>
    <submittedName>
        <fullName evidence="1">Uncharacterized protein</fullName>
    </submittedName>
</protein>
<accession>A0ACC7VMG7</accession>
<dbReference type="EMBL" id="WMEU01000010">
    <property type="protein sequence ID" value="MYL55524.1"/>
    <property type="molecule type" value="Genomic_DNA"/>
</dbReference>
<dbReference type="Proteomes" id="UP000466692">
    <property type="component" value="Unassembled WGS sequence"/>
</dbReference>
<organism evidence="1 2">
    <name type="scientific">Pontibacillus yanchengensis</name>
    <dbReference type="NCBI Taxonomy" id="462910"/>
    <lineage>
        <taxon>Bacteria</taxon>
        <taxon>Bacillati</taxon>
        <taxon>Bacillota</taxon>
        <taxon>Bacilli</taxon>
        <taxon>Bacillales</taxon>
        <taxon>Bacillaceae</taxon>
        <taxon>Pontibacillus</taxon>
    </lineage>
</organism>
<evidence type="ECO:0000313" key="1">
    <source>
        <dbReference type="EMBL" id="MYL55524.1"/>
    </source>
</evidence>
<reference evidence="1" key="1">
    <citation type="submission" date="2019-11" db="EMBL/GenBank/DDBJ databases">
        <title>Genome sequences of 17 halophilic strains isolated from different environments.</title>
        <authorList>
            <person name="Furrow R.E."/>
        </authorList>
    </citation>
    <scope>NUCLEOTIDE SEQUENCE</scope>
    <source>
        <strain evidence="1">22510_22_Filter</strain>
    </source>
</reference>
<comment type="caution">
    <text evidence="1">The sequence shown here is derived from an EMBL/GenBank/DDBJ whole genome shotgun (WGS) entry which is preliminary data.</text>
</comment>
<name>A0ACC7VMG7_9BACI</name>
<gene>
    <name evidence="1" type="ORF">GLW08_19660</name>
</gene>
<evidence type="ECO:0000313" key="2">
    <source>
        <dbReference type="Proteomes" id="UP000466692"/>
    </source>
</evidence>
<sequence length="57" mass="6437">MKTASVNMAVFRLCSHGWLKQILTVAAVAVMMLCLSLAGKSKHYRSIDQTFDQFFLQ</sequence>
<keyword evidence="2" id="KW-1185">Reference proteome</keyword>